<protein>
    <submittedName>
        <fullName evidence="2">Amine oxidase</fullName>
    </submittedName>
</protein>
<gene>
    <name evidence="2" type="ORF">EFY87_16890</name>
</gene>
<dbReference type="InterPro" id="IPR050464">
    <property type="entry name" value="Zeta_carotene_desat/Oxidored"/>
</dbReference>
<reference evidence="2 3" key="1">
    <citation type="submission" date="2018-11" db="EMBL/GenBank/DDBJ databases">
        <title>Draft genome of Simplicispira Flexivirga sp. BO-16.</title>
        <authorList>
            <person name="Im W.T."/>
        </authorList>
    </citation>
    <scope>NUCLEOTIDE SEQUENCE [LARGE SCALE GENOMIC DNA]</scope>
    <source>
        <strain evidence="2 3">BO-16</strain>
    </source>
</reference>
<dbReference type="PANTHER" id="PTHR42923:SF17">
    <property type="entry name" value="AMINE OXIDASE DOMAIN-CONTAINING PROTEIN"/>
    <property type="match status" value="1"/>
</dbReference>
<organism evidence="2 3">
    <name type="scientific">Flexivirga caeni</name>
    <dbReference type="NCBI Taxonomy" id="2294115"/>
    <lineage>
        <taxon>Bacteria</taxon>
        <taxon>Bacillati</taxon>
        <taxon>Actinomycetota</taxon>
        <taxon>Actinomycetes</taxon>
        <taxon>Micrococcales</taxon>
        <taxon>Dermacoccaceae</taxon>
        <taxon>Flexivirga</taxon>
    </lineage>
</organism>
<dbReference type="InterPro" id="IPR036188">
    <property type="entry name" value="FAD/NAD-bd_sf"/>
</dbReference>
<dbReference type="OrthoDB" id="20837at2"/>
<evidence type="ECO:0000313" key="3">
    <source>
        <dbReference type="Proteomes" id="UP000271678"/>
    </source>
</evidence>
<dbReference type="PANTHER" id="PTHR42923">
    <property type="entry name" value="PROTOPORPHYRINOGEN OXIDASE"/>
    <property type="match status" value="1"/>
</dbReference>
<dbReference type="EMBL" id="RJJQ01000020">
    <property type="protein sequence ID" value="RNI19552.1"/>
    <property type="molecule type" value="Genomic_DNA"/>
</dbReference>
<dbReference type="GO" id="GO:0016491">
    <property type="term" value="F:oxidoreductase activity"/>
    <property type="evidence" value="ECO:0007669"/>
    <property type="project" value="InterPro"/>
</dbReference>
<proteinExistence type="predicted"/>
<comment type="caution">
    <text evidence="2">The sequence shown here is derived from an EMBL/GenBank/DDBJ whole genome shotgun (WGS) entry which is preliminary data.</text>
</comment>
<feature type="domain" description="Amine oxidase" evidence="1">
    <location>
        <begin position="6"/>
        <end position="300"/>
    </location>
</feature>
<evidence type="ECO:0000259" key="1">
    <source>
        <dbReference type="Pfam" id="PF01593"/>
    </source>
</evidence>
<dbReference type="SUPFAM" id="SSF51905">
    <property type="entry name" value="FAD/NAD(P)-binding domain"/>
    <property type="match status" value="1"/>
</dbReference>
<dbReference type="Proteomes" id="UP000271678">
    <property type="component" value="Unassembled WGS sequence"/>
</dbReference>
<sequence length="413" mass="44999">MVGSGVSGLVAAHVLARSGKVTVFEADDRPGGHAHTHDVAVPGQDSVRVDSGFIVHNDRTYPTLCRLFDELGVPTQPTDMSMSIWSERTGWQYAGGKGIRGVLADPRTATRPAFLRMLWQIRRFHREARTSLRSGDQSPLSFGDWLAGRDFSGDFLEHFARPLVAAVWSCAPADALAYPARSLLTFLDHHGMLSVTGSPAWRTVTGGSRTYVERLLAGPRIELRCGTPVRAVAARDDVVTVQTEDDEHDFTGVVIATHPRAAHAVLKSPTPAQTAVLLAMRYSSNEVQLHTDTSLLPRSARARASWNYLLPRGPQDGVLVSYDLTRLMRLPSPDGRRFIVTLGGAGRVDPATVIARTAYEHPLYTAEFLRAQARLSGLREARIAFAGAYHGWGFHEDGALSGLRAAEALGGHW</sequence>
<dbReference type="InterPro" id="IPR002937">
    <property type="entry name" value="Amino_oxidase"/>
</dbReference>
<name>A0A3M9M268_9MICO</name>
<dbReference type="AlphaFoldDB" id="A0A3M9M268"/>
<dbReference type="Pfam" id="PF01593">
    <property type="entry name" value="Amino_oxidase"/>
    <property type="match status" value="1"/>
</dbReference>
<keyword evidence="3" id="KW-1185">Reference proteome</keyword>
<evidence type="ECO:0000313" key="2">
    <source>
        <dbReference type="EMBL" id="RNI19552.1"/>
    </source>
</evidence>
<accession>A0A3M9M268</accession>
<dbReference type="Gene3D" id="3.50.50.60">
    <property type="entry name" value="FAD/NAD(P)-binding domain"/>
    <property type="match status" value="1"/>
</dbReference>